<evidence type="ECO:0000256" key="9">
    <source>
        <dbReference type="SAM" id="MobiDB-lite"/>
    </source>
</evidence>
<feature type="transmembrane region" description="Helical" evidence="10">
    <location>
        <begin position="129"/>
        <end position="147"/>
    </location>
</feature>
<protein>
    <recommendedName>
        <fullName evidence="11">Major facilitator superfamily (MFS) profile domain-containing protein</fullName>
    </recommendedName>
</protein>
<dbReference type="GO" id="GO:0005351">
    <property type="term" value="F:carbohydrate:proton symporter activity"/>
    <property type="evidence" value="ECO:0007669"/>
    <property type="project" value="TreeGrafter"/>
</dbReference>
<evidence type="ECO:0000313" key="12">
    <source>
        <dbReference type="EMBL" id="CRK42659.1"/>
    </source>
</evidence>
<feature type="transmembrane region" description="Helical" evidence="10">
    <location>
        <begin position="101"/>
        <end position="120"/>
    </location>
</feature>
<organism evidence="12 13">
    <name type="scientific">Verticillium longisporum</name>
    <name type="common">Verticillium dahliae var. longisporum</name>
    <dbReference type="NCBI Taxonomy" id="100787"/>
    <lineage>
        <taxon>Eukaryota</taxon>
        <taxon>Fungi</taxon>
        <taxon>Dikarya</taxon>
        <taxon>Ascomycota</taxon>
        <taxon>Pezizomycotina</taxon>
        <taxon>Sordariomycetes</taxon>
        <taxon>Hypocreomycetidae</taxon>
        <taxon>Glomerellales</taxon>
        <taxon>Plectosphaerellaceae</taxon>
        <taxon>Verticillium</taxon>
    </lineage>
</organism>
<evidence type="ECO:0000256" key="3">
    <source>
        <dbReference type="ARBA" id="ARBA00022448"/>
    </source>
</evidence>
<dbReference type="SUPFAM" id="SSF103473">
    <property type="entry name" value="MFS general substrate transporter"/>
    <property type="match status" value="1"/>
</dbReference>
<dbReference type="GO" id="GO:0016020">
    <property type="term" value="C:membrane"/>
    <property type="evidence" value="ECO:0007669"/>
    <property type="project" value="UniProtKB-SubCell"/>
</dbReference>
<dbReference type="InterPro" id="IPR036259">
    <property type="entry name" value="MFS_trans_sf"/>
</dbReference>
<keyword evidence="4" id="KW-0762">Sugar transport</keyword>
<sequence>MSQEKDLGPSDGLAAVPAVSHGQRNETDVALNNERQMSVRDTFRFWPKAILFSFVISLSIIMEGYDTHLMSSFYAYPTFMERYGNQVDENGPLISAQWQTIIGNGVQVGSIIGLIINGFITEWLGYRKTMIIAMTAMIGAIFIPFFSNGLPMFLAGALIQGIPWGIFQTLAVTYAADICPTALRAYMTSWINICWVIGQFIAVGILNGFIDRTDQWSYRIPFAIQWIWPIPIIVGTFFAPESPWWLVRHNRMEEAKEAVRRLTKPESGVEFDLDAHMEMMRVTNQFEMEMSTGAHYWDCFRGSNLRRTEIACVTWMTQSFCGVPFMGYGVQFMVQAGLNTKHSYALSLGQSGIGLFGCILAWFIMTWFGRRTMYLGGLSAMFAILMIMGFLGIPAETSGTSWAVGVLVIIMVFAFQLSVGPACYTIVAEIPSTRLRIKTVALARAFYNAGGFITNALMPQIVGRKAWNWGAKGGFFWAGITALFLVWTFFRMPEAKGLTYSELDLLFEHGVGARKFSQEAADVLKPQLQEVADRSEKVAEVEREEREVRSA</sequence>
<dbReference type="NCBIfam" id="TIGR00879">
    <property type="entry name" value="SP"/>
    <property type="match status" value="1"/>
</dbReference>
<comment type="subcellular location">
    <subcellularLocation>
        <location evidence="1">Membrane</location>
        <topology evidence="1">Multi-pass membrane protein</topology>
    </subcellularLocation>
</comment>
<dbReference type="InterPro" id="IPR005828">
    <property type="entry name" value="MFS_sugar_transport-like"/>
</dbReference>
<evidence type="ECO:0000313" key="13">
    <source>
        <dbReference type="Proteomes" id="UP000044602"/>
    </source>
</evidence>
<feature type="transmembrane region" description="Helical" evidence="10">
    <location>
        <begin position="375"/>
        <end position="395"/>
    </location>
</feature>
<evidence type="ECO:0000256" key="4">
    <source>
        <dbReference type="ARBA" id="ARBA00022597"/>
    </source>
</evidence>
<keyword evidence="5 10" id="KW-0812">Transmembrane</keyword>
<dbReference type="InterPro" id="IPR050360">
    <property type="entry name" value="MFS_Sugar_Transporters"/>
</dbReference>
<accession>A0A0G4N8D6</accession>
<feature type="transmembrane region" description="Helical" evidence="10">
    <location>
        <begin position="348"/>
        <end position="368"/>
    </location>
</feature>
<name>A0A0G4N8D6_VERLO</name>
<feature type="transmembrane region" description="Helical" evidence="10">
    <location>
        <begin position="474"/>
        <end position="490"/>
    </location>
</feature>
<dbReference type="InterPro" id="IPR003663">
    <property type="entry name" value="Sugar/inositol_transpt"/>
</dbReference>
<dbReference type="EMBL" id="CVQH01027638">
    <property type="protein sequence ID" value="CRK42659.1"/>
    <property type="molecule type" value="Genomic_DNA"/>
</dbReference>
<feature type="transmembrane region" description="Helical" evidence="10">
    <location>
        <begin position="310"/>
        <end position="328"/>
    </location>
</feature>
<feature type="transmembrane region" description="Helical" evidence="10">
    <location>
        <begin position="401"/>
        <end position="424"/>
    </location>
</feature>
<evidence type="ECO:0000256" key="2">
    <source>
        <dbReference type="ARBA" id="ARBA00010992"/>
    </source>
</evidence>
<dbReference type="PROSITE" id="PS50850">
    <property type="entry name" value="MFS"/>
    <property type="match status" value="1"/>
</dbReference>
<evidence type="ECO:0000256" key="10">
    <source>
        <dbReference type="SAM" id="Phobius"/>
    </source>
</evidence>
<feature type="transmembrane region" description="Helical" evidence="10">
    <location>
        <begin position="445"/>
        <end position="462"/>
    </location>
</feature>
<feature type="transmembrane region" description="Helical" evidence="10">
    <location>
        <begin position="226"/>
        <end position="247"/>
    </location>
</feature>
<evidence type="ECO:0000256" key="8">
    <source>
        <dbReference type="RuleBase" id="RU003346"/>
    </source>
</evidence>
<proteinExistence type="inferred from homology"/>
<dbReference type="Pfam" id="PF00083">
    <property type="entry name" value="Sugar_tr"/>
    <property type="match status" value="1"/>
</dbReference>
<dbReference type="PANTHER" id="PTHR48022:SF5">
    <property type="entry name" value="ALPHA-GLUCOSIDES PERMEASE MPH2-RELATED"/>
    <property type="match status" value="1"/>
</dbReference>
<dbReference type="FunFam" id="1.20.1250.20:FF:000254">
    <property type="entry name" value="MAL31p Maltose permease"/>
    <property type="match status" value="1"/>
</dbReference>
<dbReference type="AlphaFoldDB" id="A0A0G4N8D6"/>
<keyword evidence="7 10" id="KW-0472">Membrane</keyword>
<feature type="domain" description="Major facilitator superfamily (MFS) profile" evidence="11">
    <location>
        <begin position="52"/>
        <end position="496"/>
    </location>
</feature>
<evidence type="ECO:0000256" key="1">
    <source>
        <dbReference type="ARBA" id="ARBA00004141"/>
    </source>
</evidence>
<evidence type="ECO:0000256" key="5">
    <source>
        <dbReference type="ARBA" id="ARBA00022692"/>
    </source>
</evidence>
<feature type="transmembrane region" description="Helical" evidence="10">
    <location>
        <begin position="153"/>
        <end position="175"/>
    </location>
</feature>
<dbReference type="PANTHER" id="PTHR48022">
    <property type="entry name" value="PLASTIDIC GLUCOSE TRANSPORTER 4"/>
    <property type="match status" value="1"/>
</dbReference>
<reference evidence="12 13" key="1">
    <citation type="submission" date="2015-05" db="EMBL/GenBank/DDBJ databases">
        <authorList>
            <person name="Wang D.B."/>
            <person name="Wang M."/>
        </authorList>
    </citation>
    <scope>NUCLEOTIDE SEQUENCE [LARGE SCALE GENOMIC DNA]</scope>
    <source>
        <strain evidence="12">VL1</strain>
    </source>
</reference>
<gene>
    <name evidence="12" type="ORF">BN1708_008837</name>
</gene>
<dbReference type="Gene3D" id="1.20.1250.20">
    <property type="entry name" value="MFS general substrate transporter like domains"/>
    <property type="match status" value="1"/>
</dbReference>
<feature type="transmembrane region" description="Helical" evidence="10">
    <location>
        <begin position="45"/>
        <end position="62"/>
    </location>
</feature>
<feature type="region of interest" description="Disordered" evidence="9">
    <location>
        <begin position="1"/>
        <end position="27"/>
    </location>
</feature>
<evidence type="ECO:0000256" key="6">
    <source>
        <dbReference type="ARBA" id="ARBA00022989"/>
    </source>
</evidence>
<dbReference type="Proteomes" id="UP000044602">
    <property type="component" value="Unassembled WGS sequence"/>
</dbReference>
<keyword evidence="6 10" id="KW-1133">Transmembrane helix</keyword>
<dbReference type="InterPro" id="IPR020846">
    <property type="entry name" value="MFS_dom"/>
</dbReference>
<evidence type="ECO:0000259" key="11">
    <source>
        <dbReference type="PROSITE" id="PS50850"/>
    </source>
</evidence>
<keyword evidence="13" id="KW-1185">Reference proteome</keyword>
<comment type="similarity">
    <text evidence="2 8">Belongs to the major facilitator superfamily. Sugar transporter (TC 2.A.1.1) family.</text>
</comment>
<keyword evidence="3 8" id="KW-0813">Transport</keyword>
<feature type="transmembrane region" description="Helical" evidence="10">
    <location>
        <begin position="187"/>
        <end position="206"/>
    </location>
</feature>
<evidence type="ECO:0000256" key="7">
    <source>
        <dbReference type="ARBA" id="ARBA00023136"/>
    </source>
</evidence>